<dbReference type="PANTHER" id="PTHR30532:SF28">
    <property type="entry name" value="PETROBACTIN-BINDING PROTEIN YCLQ"/>
    <property type="match status" value="1"/>
</dbReference>
<keyword evidence="4" id="KW-0410">Iron transport</keyword>
<dbReference type="GO" id="GO:0030288">
    <property type="term" value="C:outer membrane-bounded periplasmic space"/>
    <property type="evidence" value="ECO:0007669"/>
    <property type="project" value="TreeGrafter"/>
</dbReference>
<dbReference type="AlphaFoldDB" id="A0A1X6YBL7"/>
<dbReference type="InterPro" id="IPR051313">
    <property type="entry name" value="Bact_iron-sidero_bind"/>
</dbReference>
<dbReference type="PROSITE" id="PS50983">
    <property type="entry name" value="FE_B12_PBP"/>
    <property type="match status" value="1"/>
</dbReference>
<keyword evidence="5 7" id="KW-0732">Signal</keyword>
<dbReference type="InterPro" id="IPR002491">
    <property type="entry name" value="ABC_transptr_periplasmic_BD"/>
</dbReference>
<evidence type="ECO:0000256" key="6">
    <source>
        <dbReference type="SAM" id="Coils"/>
    </source>
</evidence>
<evidence type="ECO:0000256" key="4">
    <source>
        <dbReference type="ARBA" id="ARBA00022496"/>
    </source>
</evidence>
<feature type="chain" id="PRO_5012349374" evidence="7">
    <location>
        <begin position="31"/>
        <end position="311"/>
    </location>
</feature>
<keyword evidence="4" id="KW-0408">Iron</keyword>
<evidence type="ECO:0000256" key="3">
    <source>
        <dbReference type="ARBA" id="ARBA00022448"/>
    </source>
</evidence>
<name>A0A1X6YBL7_9RHOB</name>
<organism evidence="9 10">
    <name type="scientific">Pseudooceanicola marinus</name>
    <dbReference type="NCBI Taxonomy" id="396013"/>
    <lineage>
        <taxon>Bacteria</taxon>
        <taxon>Pseudomonadati</taxon>
        <taxon>Pseudomonadota</taxon>
        <taxon>Alphaproteobacteria</taxon>
        <taxon>Rhodobacterales</taxon>
        <taxon>Paracoccaceae</taxon>
        <taxon>Pseudooceanicola</taxon>
    </lineage>
</organism>
<evidence type="ECO:0000259" key="8">
    <source>
        <dbReference type="PROSITE" id="PS50983"/>
    </source>
</evidence>
<dbReference type="GO" id="GO:1901678">
    <property type="term" value="P:iron coordination entity transport"/>
    <property type="evidence" value="ECO:0007669"/>
    <property type="project" value="UniProtKB-ARBA"/>
</dbReference>
<dbReference type="OrthoDB" id="63946at2"/>
<accession>A0A1X6YBL7</accession>
<reference evidence="9 10" key="1">
    <citation type="submission" date="2017-03" db="EMBL/GenBank/DDBJ databases">
        <authorList>
            <person name="Afonso C.L."/>
            <person name="Miller P.J."/>
            <person name="Scott M.A."/>
            <person name="Spackman E."/>
            <person name="Goraichik I."/>
            <person name="Dimitrov K.M."/>
            <person name="Suarez D.L."/>
            <person name="Swayne D.E."/>
        </authorList>
    </citation>
    <scope>NUCLEOTIDE SEQUENCE [LARGE SCALE GENOMIC DNA]</scope>
    <source>
        <strain evidence="9 10">CECT 7751</strain>
    </source>
</reference>
<dbReference type="RefSeq" id="WP_085886381.1">
    <property type="nucleotide sequence ID" value="NZ_FWFN01000001.1"/>
</dbReference>
<dbReference type="Proteomes" id="UP000193963">
    <property type="component" value="Unassembled WGS sequence"/>
</dbReference>
<evidence type="ECO:0000256" key="5">
    <source>
        <dbReference type="ARBA" id="ARBA00022729"/>
    </source>
</evidence>
<evidence type="ECO:0000313" key="9">
    <source>
        <dbReference type="EMBL" id="SLN16522.1"/>
    </source>
</evidence>
<dbReference type="SUPFAM" id="SSF53807">
    <property type="entry name" value="Helical backbone' metal receptor"/>
    <property type="match status" value="1"/>
</dbReference>
<sequence length="311" mass="32352">MTLFERVAAHLPRPAALCAAAALMAGAAHAQPVTFETAEGAMELPTVPETIVAYELASVDTLAALGHVPAGVPGPIYVPHIAEQAADAETVGTLFEPDFEAVAAMQPDLIVVGLRSLKQKDALERIAPVADMSVGPDAVTDGLARLEAFGALLGEEEKADELAAQVEEKLAAARDAVAELGGNALIVLTNGPKVSAYGEGSRFGWIHSQLNWPAAADYIDATTHGEAISFEYIAEVNPDTLIVVDRGAAIQADTQSGLTTLDNELVHSTTAWKEGRVLFVPAAEMYISSGGVQSLMTVLDAITEGLAETAS</sequence>
<keyword evidence="10" id="KW-1185">Reference proteome</keyword>
<feature type="coiled-coil region" evidence="6">
    <location>
        <begin position="156"/>
        <end position="183"/>
    </location>
</feature>
<dbReference type="PANTHER" id="PTHR30532">
    <property type="entry name" value="IRON III DICITRATE-BINDING PERIPLASMIC PROTEIN"/>
    <property type="match status" value="1"/>
</dbReference>
<keyword evidence="6" id="KW-0175">Coiled coil</keyword>
<proteinExistence type="inferred from homology"/>
<comment type="subcellular location">
    <subcellularLocation>
        <location evidence="1">Cell envelope</location>
    </subcellularLocation>
</comment>
<dbReference type="Gene3D" id="3.40.50.1980">
    <property type="entry name" value="Nitrogenase molybdenum iron protein domain"/>
    <property type="match status" value="2"/>
</dbReference>
<dbReference type="InterPro" id="IPR033870">
    <property type="entry name" value="FatB"/>
</dbReference>
<comment type="similarity">
    <text evidence="2">Belongs to the bacterial solute-binding protein 8 family.</text>
</comment>
<evidence type="ECO:0000313" key="10">
    <source>
        <dbReference type="Proteomes" id="UP000193963"/>
    </source>
</evidence>
<evidence type="ECO:0000256" key="1">
    <source>
        <dbReference type="ARBA" id="ARBA00004196"/>
    </source>
</evidence>
<keyword evidence="3" id="KW-0813">Transport</keyword>
<evidence type="ECO:0000256" key="7">
    <source>
        <dbReference type="SAM" id="SignalP"/>
    </source>
</evidence>
<dbReference type="Pfam" id="PF01497">
    <property type="entry name" value="Peripla_BP_2"/>
    <property type="match status" value="1"/>
</dbReference>
<feature type="domain" description="Fe/B12 periplasmic-binding" evidence="8">
    <location>
        <begin position="50"/>
        <end position="310"/>
    </location>
</feature>
<dbReference type="EMBL" id="FWFN01000001">
    <property type="protein sequence ID" value="SLN16522.1"/>
    <property type="molecule type" value="Genomic_DNA"/>
</dbReference>
<keyword evidence="4" id="KW-0406">Ion transport</keyword>
<gene>
    <name evidence="9" type="primary">yclQ_1</name>
    <name evidence="9" type="ORF">PSM7751_00483</name>
</gene>
<feature type="signal peptide" evidence="7">
    <location>
        <begin position="1"/>
        <end position="30"/>
    </location>
</feature>
<dbReference type="CDD" id="cd01140">
    <property type="entry name" value="FatB"/>
    <property type="match status" value="1"/>
</dbReference>
<protein>
    <submittedName>
        <fullName evidence="9">Putative ABC transporter solute-binding protein YclQ</fullName>
    </submittedName>
</protein>
<evidence type="ECO:0000256" key="2">
    <source>
        <dbReference type="ARBA" id="ARBA00008814"/>
    </source>
</evidence>